<evidence type="ECO:0000313" key="4">
    <source>
        <dbReference type="EMBL" id="KAL3423181.1"/>
    </source>
</evidence>
<proteinExistence type="predicted"/>
<keyword evidence="2" id="KW-0539">Nucleus</keyword>
<dbReference type="EMBL" id="JBFCZG010000004">
    <property type="protein sequence ID" value="KAL3423181.1"/>
    <property type="molecule type" value="Genomic_DNA"/>
</dbReference>
<feature type="region of interest" description="Disordered" evidence="3">
    <location>
        <begin position="68"/>
        <end position="122"/>
    </location>
</feature>
<reference evidence="4 5" key="1">
    <citation type="submission" date="2024-06" db="EMBL/GenBank/DDBJ databases">
        <title>Complete genome of Phlyctema vagabunda strain 19-DSS-EL-015.</title>
        <authorList>
            <person name="Fiorenzani C."/>
        </authorList>
    </citation>
    <scope>NUCLEOTIDE SEQUENCE [LARGE SCALE GENOMIC DNA]</scope>
    <source>
        <strain evidence="4 5">19-DSS-EL-015</strain>
    </source>
</reference>
<evidence type="ECO:0000256" key="3">
    <source>
        <dbReference type="SAM" id="MobiDB-lite"/>
    </source>
</evidence>
<sequence length="517" mass="57984">MRDFAGSVTELNRPVAVAQPKDLSVVAILRNLGSWVLQVEANGKRFIIRITFMKALFIVRRKGLEKPLPKHELPKQPTSKDGSSAVPRPQISRQGSRENSDCSQSPEVAESPPALDPVRKQPAQGEQDLAYRVLPDVMIPKINIRDILASNRTEYLLSYFRERVCPLMIITQEGLSNLMQEYILPLAHEHLAVLHGVLGLSACHMSNSAPDDPFCKTEALKHRLEATRCLKELLTKEAENCLLPAERDVILATKNMLALQDIQEFGSLSHAIPLSSAARMCEKLMMEGHQTKRTIYLLGSLATLDMMRSIPDPRTLRFSQESREKIIAETGPEFESIGGCNRELFLIFGNALERVKKCANGEISKKILQLDLEHSKQELLDWNADYACHPSSESEWKCASEAYRYAFILTILRLPHPLALPAELPEIQENVTKILDAVSQISASSPLAKKLLLPLFIAGADAISGHQRHYISIRMTEINREVNISTSGPSTLNQVWELRDSRLVGEHDNVPWNINYL</sequence>
<accession>A0ABR4PIL3</accession>
<protein>
    <submittedName>
        <fullName evidence="4">Uncharacterized protein</fullName>
    </submittedName>
</protein>
<keyword evidence="5" id="KW-1185">Reference proteome</keyword>
<dbReference type="PANTHER" id="PTHR37534">
    <property type="entry name" value="TRANSCRIPTIONAL ACTIVATOR PROTEIN UGA3"/>
    <property type="match status" value="1"/>
</dbReference>
<comment type="subcellular location">
    <subcellularLocation>
        <location evidence="1">Nucleus</location>
    </subcellularLocation>
</comment>
<evidence type="ECO:0000256" key="1">
    <source>
        <dbReference type="ARBA" id="ARBA00004123"/>
    </source>
</evidence>
<gene>
    <name evidence="4" type="ORF">PVAG01_04928</name>
</gene>
<name>A0ABR4PIL3_9HELO</name>
<dbReference type="Pfam" id="PF11951">
    <property type="entry name" value="Fungal_trans_2"/>
    <property type="match status" value="1"/>
</dbReference>
<dbReference type="PANTHER" id="PTHR37534:SF49">
    <property type="entry name" value="LYSINE BIOSYNTHESIS REGULATORY PROTEIN LYS14"/>
    <property type="match status" value="1"/>
</dbReference>
<evidence type="ECO:0000313" key="5">
    <source>
        <dbReference type="Proteomes" id="UP001629113"/>
    </source>
</evidence>
<comment type="caution">
    <text evidence="4">The sequence shown here is derived from an EMBL/GenBank/DDBJ whole genome shotgun (WGS) entry which is preliminary data.</text>
</comment>
<evidence type="ECO:0000256" key="2">
    <source>
        <dbReference type="ARBA" id="ARBA00023242"/>
    </source>
</evidence>
<dbReference type="Proteomes" id="UP001629113">
    <property type="component" value="Unassembled WGS sequence"/>
</dbReference>
<organism evidence="4 5">
    <name type="scientific">Phlyctema vagabunda</name>
    <dbReference type="NCBI Taxonomy" id="108571"/>
    <lineage>
        <taxon>Eukaryota</taxon>
        <taxon>Fungi</taxon>
        <taxon>Dikarya</taxon>
        <taxon>Ascomycota</taxon>
        <taxon>Pezizomycotina</taxon>
        <taxon>Leotiomycetes</taxon>
        <taxon>Helotiales</taxon>
        <taxon>Dermateaceae</taxon>
        <taxon>Phlyctema</taxon>
    </lineage>
</organism>
<dbReference type="InterPro" id="IPR021858">
    <property type="entry name" value="Fun_TF"/>
</dbReference>